<dbReference type="SMART" id="SM00089">
    <property type="entry name" value="PKD"/>
    <property type="match status" value="4"/>
</dbReference>
<dbReference type="Proteomes" id="UP000199771">
    <property type="component" value="Unassembled WGS sequence"/>
</dbReference>
<dbReference type="STRING" id="1076937.SAMN04488120_10158"/>
<accession>A0A1I2H1V7</accession>
<feature type="chain" id="PRO_5011623940" description="PKD/Chitinase domain-containing protein" evidence="2">
    <location>
        <begin position="20"/>
        <end position="2540"/>
    </location>
</feature>
<dbReference type="CDD" id="cd00146">
    <property type="entry name" value="PKD"/>
    <property type="match status" value="1"/>
</dbReference>
<dbReference type="SUPFAM" id="SSF49299">
    <property type="entry name" value="PKD domain"/>
    <property type="match status" value="3"/>
</dbReference>
<organism evidence="4 5">
    <name type="scientific">Fontimonas thermophila</name>
    <dbReference type="NCBI Taxonomy" id="1076937"/>
    <lineage>
        <taxon>Bacteria</taxon>
        <taxon>Pseudomonadati</taxon>
        <taxon>Pseudomonadota</taxon>
        <taxon>Gammaproteobacteria</taxon>
        <taxon>Nevskiales</taxon>
        <taxon>Nevskiaceae</taxon>
        <taxon>Fontimonas</taxon>
    </lineage>
</organism>
<feature type="domain" description="PKD/Chitinase" evidence="3">
    <location>
        <begin position="35"/>
        <end position="125"/>
    </location>
</feature>
<dbReference type="InterPro" id="IPR029865">
    <property type="entry name" value="KIAA0319-like"/>
</dbReference>
<feature type="domain" description="PKD/Chitinase" evidence="3">
    <location>
        <begin position="133"/>
        <end position="222"/>
    </location>
</feature>
<evidence type="ECO:0000256" key="2">
    <source>
        <dbReference type="SAM" id="SignalP"/>
    </source>
</evidence>
<dbReference type="PROSITE" id="PS51257">
    <property type="entry name" value="PROKAR_LIPOPROTEIN"/>
    <property type="match status" value="1"/>
</dbReference>
<dbReference type="Gene3D" id="2.60.40.10">
    <property type="entry name" value="Immunoglobulins"/>
    <property type="match status" value="4"/>
</dbReference>
<proteinExistence type="predicted"/>
<keyword evidence="5" id="KW-1185">Reference proteome</keyword>
<feature type="region of interest" description="Disordered" evidence="1">
    <location>
        <begin position="1049"/>
        <end position="1082"/>
    </location>
</feature>
<dbReference type="InterPro" id="IPR035986">
    <property type="entry name" value="PKD_dom_sf"/>
</dbReference>
<evidence type="ECO:0000313" key="5">
    <source>
        <dbReference type="Proteomes" id="UP000199771"/>
    </source>
</evidence>
<feature type="domain" description="PKD/Chitinase" evidence="3">
    <location>
        <begin position="229"/>
        <end position="320"/>
    </location>
</feature>
<dbReference type="PANTHER" id="PTHR46182:SF2">
    <property type="entry name" value="FI19480P1"/>
    <property type="match status" value="1"/>
</dbReference>
<gene>
    <name evidence="4" type="ORF">SAMN04488120_10158</name>
</gene>
<dbReference type="GO" id="GO:0031410">
    <property type="term" value="C:cytoplasmic vesicle"/>
    <property type="evidence" value="ECO:0007669"/>
    <property type="project" value="TreeGrafter"/>
</dbReference>
<dbReference type="PANTHER" id="PTHR46182">
    <property type="entry name" value="FI19480P1"/>
    <property type="match status" value="1"/>
</dbReference>
<reference evidence="4 5" key="1">
    <citation type="submission" date="2016-10" db="EMBL/GenBank/DDBJ databases">
        <authorList>
            <person name="de Groot N.N."/>
        </authorList>
    </citation>
    <scope>NUCLEOTIDE SEQUENCE [LARGE SCALE GENOMIC DNA]</scope>
    <source>
        <strain evidence="4 5">DSM 23609</strain>
    </source>
</reference>
<dbReference type="GO" id="GO:0016020">
    <property type="term" value="C:membrane"/>
    <property type="evidence" value="ECO:0007669"/>
    <property type="project" value="TreeGrafter"/>
</dbReference>
<feature type="signal peptide" evidence="2">
    <location>
        <begin position="1"/>
        <end position="19"/>
    </location>
</feature>
<dbReference type="InterPro" id="IPR013783">
    <property type="entry name" value="Ig-like_fold"/>
</dbReference>
<feature type="domain" description="PKD/Chitinase" evidence="3">
    <location>
        <begin position="328"/>
        <end position="418"/>
    </location>
</feature>
<dbReference type="RefSeq" id="WP_234981465.1">
    <property type="nucleotide sequence ID" value="NZ_FOOC01000001.1"/>
</dbReference>
<evidence type="ECO:0000256" key="1">
    <source>
        <dbReference type="SAM" id="MobiDB-lite"/>
    </source>
</evidence>
<dbReference type="InterPro" id="IPR022409">
    <property type="entry name" value="PKD/Chitinase_dom"/>
</dbReference>
<dbReference type="Pfam" id="PF22352">
    <property type="entry name" value="K319L-like_PKD"/>
    <property type="match status" value="4"/>
</dbReference>
<sequence length="2540" mass="268169">MPPVSTRLAGMLSLALLLAACGGGSGGSPGNQPPIADAGADRSVGEGVEVVLDGRGSRDADGRITAYAWTQQAGPAVVLQDAGSAQARFFTPQVNANTELVFRLKVTDDAGKSAADEVRITVIDRAGDNLAPTVDAGADQSVVSGAQVTLTGTASDADGTIVAYAWTQLDGPAVSLTGADQPSASFTAPTVSAPTTLAFRLTVTDDAGARAADDVNVVVSPPGQNQMPIADAGPDQTVDAGTTVTLDGRGSADPDGRITAYAWMQSAGPAVTLSGADTAQPQFTAPDVTADTALRFTLRVTDDAGAQSAPDEVVVTVRPVTPANQPPVADAGPDQTVDEGASVTLDGRGSFDPENGALSYAWSQTAGPDVALDGAATATPTFVAPAVDADTVLSFRLTVTDAQGASASDVVDVTVRNAVAPACAPGTFCAGAAKRSVTPTQAQIDGIVEPRFFAGSKLQKFHLGGFGINPLQNFPDPFAQFGDNLTEPAGARVHHSRFRDEDEEIFVRVLAVQNGDTRVLFVMLDAIGAGNVIQRELRQALVQASCAVQACVAADHIVFGQTHSHAGPDLQGLWGGVPQDWIVHRLYAQAADATRAALLALQPADLSVRVGRTSEFNNYRRPRVDPAADADDAVTLLVVRDKAGAIIAQVLQYAAHPTSIGTGEDPRVPHADYIYGAMRRLEQDGGVALYYNGPIADASPSGGRCTVSDPDSYERVRCRGHDLADFAAAQAERALAPTLAVRNVTVVLPVTNPAFVAAGALGSFNRYYDFTPAPVSAIPGLGTALGTVSTELGQITPTAETLVTRITIGGAGGLEIATIPGEATNTFGQYIRRLAAHANPGAAVMLLGLTQNSFGYIIPEEEFSYIDPSGEAGFLVPFTGYEEFVSLGPLTAPLLRMQGYIPLFEAPVEEYLPGYLRACADPASPDCLLTDIAQRLDYIQRSYAQRCREAGAPESFCALIDPQRDLADACRDAGLPDAICAQLPSATPGTADAALAGDALLAALAGCDMLDPSHCLFPFPNDHFTVTAPPGSPQARDQGGTGRRIAFHPLAMPRNSAGKPIDPSEWNRNDGYSPGQPITVYVPNLGTEKDAQGQPYGPVKGAVSLTDLSRYDDPDAPILVLDTGPVDAPYAVPRRHLIWAEIDLNAGKLIPGVIDQATPSLKGKRAALIIRPAKNFEEGHRYVVVLRHLRDDADRPIPAGAAFTVCRDRLPTGLAMLRQRCAALEPVFADLDKAGIARDASLYLAWDFTTASAQNKVARLKAMRDRAFAALGDVRGSAPGDADYPAGRAPRYSITSIEDFASGSTVRRVRGTIRVPSFVVPADPSPLDARQELLDRLSSLADQCQALTGGNCGIPGVGDLADALGLTSTASLPPNRLYYNPADRLNPADPQGSPYGDGLPDPTGELSFTFTCNIPRAAVGGASSMAAATQVHVVRPTLYGHGLLGGQGEANGQASDFGNRYGLMTCAADWFGFASGDLPNVASVLVDLSNFPVIPDASQQGMLNQMYLARLLVHPDGLAADPAFQVNGQPVFDRREVFYHGNSQGGILGGVLVAASKDINRGVLGVLGMNYSTLLTRSTDFTLYSIPLYLSYPDDLDRVLNFGLIQMLWDRSENNGYAHHLTDNSALAGPDNAVLLHPAFGDHQVTMWSADVMARTIGAPVDRRRVSPERHPDNDEFFGLVPLDYRDPAQQRGSALVYWDEPWNGGQDRRCAGYHTAPPPVGNVPPGTDAGDDPHECPRRDVQARCQMSHFLLRTQATAGDSTARLIDPATIDEFASDTGGCPAVIITGAPAAGSGGTGVVGAGEGLTGLLARLGSNGHVLIDALLAGDLGTAQTALQTTLTTLGADLARLAQSTTPEDLLGLAQGVPETVVQAASARREVEPVVVPGALLATWAVPPAQGVANPYPSGAAVTGDGVRDAHNGTLLYPLAGFVRAGVPVGDIAAFAWRDGAWTEIPVQVDERMPYFLANGNSDFSTYSGTDPELSYVWDTESWAMTEGDCTRAYETHSGKTWPTADPVPGLDADDEIVFMAADAGGLAPAGARPPGVRSTPGQQIALVDPLDPTARRYVYLFLKDGGSAFKGAHYVRYVRNADADAWIDRHLFRDDDPEKLGTSNTGYGPNLAGTVCVASLEAYHGNDAACGFDFASGKYLCPSTDRFPRDGVTVTTDTYRWSASGRWMVRDLRVRGPSDSAALRASPDYWDRRPDLIDRWKGRAFQQSPDSVISLVGFEDEQVNWEGNSTLLGERCGPVRCIREVWGADSGTNVTKTETFYRDAVTYRYRVRVHPIPPDGLYTSWDYNRSAMVPTSAEAAAGVPGGRYYTVLRPQGVPIDGVNDDVGNVDGFAPVNGMCPAESGVIPPSVNGRCPAFFDTADPTFNLPLAFDNWEQVSGKGDAGSLVYTFLIRGATSLLNPLVVPYYRDDACLDDGTGDDPVPRPYPGESYTWNGGAVPRAYDAAAGRALDHSGRTFADCLRRQGAHGAHGLHFFATHDSDNLFTPLASTEIDGEQWQFAVPTARPQNVAEPYANVARFPLLPQVVPVP</sequence>
<dbReference type="EMBL" id="FOOC01000001">
    <property type="protein sequence ID" value="SFF22977.1"/>
    <property type="molecule type" value="Genomic_DNA"/>
</dbReference>
<evidence type="ECO:0000313" key="4">
    <source>
        <dbReference type="EMBL" id="SFF22977.1"/>
    </source>
</evidence>
<name>A0A1I2H1V7_9GAMM</name>
<evidence type="ECO:0000259" key="3">
    <source>
        <dbReference type="SMART" id="SM00089"/>
    </source>
</evidence>
<protein>
    <recommendedName>
        <fullName evidence="3">PKD/Chitinase domain-containing protein</fullName>
    </recommendedName>
</protein>
<keyword evidence="2" id="KW-0732">Signal</keyword>